<protein>
    <submittedName>
        <fullName evidence="6">Serine protease</fullName>
    </submittedName>
</protein>
<dbReference type="PROSITE" id="PS00134">
    <property type="entry name" value="TRYPSIN_HIS"/>
    <property type="match status" value="1"/>
</dbReference>
<comment type="subcellular location">
    <subcellularLocation>
        <location evidence="1">Secreted</location>
    </subcellularLocation>
</comment>
<keyword evidence="4 6" id="KW-0645">Protease</keyword>
<dbReference type="InterPro" id="IPR001314">
    <property type="entry name" value="Peptidase_S1A"/>
</dbReference>
<comment type="caution">
    <text evidence="6">The sequence shown here is derived from an EMBL/GenBank/DDBJ whole genome shotgun (WGS) entry which is preliminary data.</text>
</comment>
<gene>
    <name evidence="6" type="ORF">F9Z94_23595</name>
</gene>
<dbReference type="InterPro" id="IPR009003">
    <property type="entry name" value="Peptidase_S1_PA"/>
</dbReference>
<evidence type="ECO:0000256" key="3">
    <source>
        <dbReference type="ARBA" id="ARBA00023157"/>
    </source>
</evidence>
<proteinExistence type="predicted"/>
<dbReference type="PROSITE" id="PS00135">
    <property type="entry name" value="TRYPSIN_SER"/>
    <property type="match status" value="1"/>
</dbReference>
<dbReference type="GO" id="GO:0051604">
    <property type="term" value="P:protein maturation"/>
    <property type="evidence" value="ECO:0007669"/>
    <property type="project" value="UniProtKB-ARBA"/>
</dbReference>
<organism evidence="6 7">
    <name type="scientific">Phocaeicola vulgatus</name>
    <name type="common">Bacteroides vulgatus</name>
    <dbReference type="NCBI Taxonomy" id="821"/>
    <lineage>
        <taxon>Bacteria</taxon>
        <taxon>Pseudomonadati</taxon>
        <taxon>Bacteroidota</taxon>
        <taxon>Bacteroidia</taxon>
        <taxon>Bacteroidales</taxon>
        <taxon>Bacteroidaceae</taxon>
        <taxon>Phocaeicola</taxon>
    </lineage>
</organism>
<dbReference type="PROSITE" id="PS50240">
    <property type="entry name" value="TRYPSIN_DOM"/>
    <property type="match status" value="1"/>
</dbReference>
<dbReference type="GO" id="GO:0004252">
    <property type="term" value="F:serine-type endopeptidase activity"/>
    <property type="evidence" value="ECO:0007669"/>
    <property type="project" value="InterPro"/>
</dbReference>
<evidence type="ECO:0000256" key="4">
    <source>
        <dbReference type="RuleBase" id="RU363034"/>
    </source>
</evidence>
<evidence type="ECO:0000256" key="1">
    <source>
        <dbReference type="ARBA" id="ARBA00004613"/>
    </source>
</evidence>
<reference evidence="6 7" key="1">
    <citation type="submission" date="2019-10" db="EMBL/GenBank/DDBJ databases">
        <title>Genome Sequence and Assembly of iSURF_14.</title>
        <authorList>
            <person name="Wucher B.R."/>
            <person name="Ruoff K.L."/>
            <person name="Price C.E."/>
            <person name="Valls R.R."/>
            <person name="O'Toole G.A."/>
        </authorList>
    </citation>
    <scope>NUCLEOTIDE SEQUENCE [LARGE SCALE GENOMIC DNA]</scope>
    <source>
        <strain evidence="6 7">ANK132K_3B</strain>
    </source>
</reference>
<dbReference type="FunFam" id="2.40.10.10:FF:000047">
    <property type="entry name" value="Trypsin eta"/>
    <property type="match status" value="1"/>
</dbReference>
<evidence type="ECO:0000313" key="7">
    <source>
        <dbReference type="Proteomes" id="UP000462885"/>
    </source>
</evidence>
<sequence length="266" mass="28805">WRMERFVVVLLLASLVAAKPHHGRVVGGEDADPHEFPYQVSLQWNFNNGETKNFHFCGGSIINENWILTAAHCHTQVSEGGFIEVVAGEYNLSHENGTEQVRRAVSFLGHPKYGGNVGPFDIAVIKVEPPFEFNEFVQPVKLPVAGSVPKGDAYLSGWGSTSRDFGPIYPDILQKAKLPIIPLATCRKHQGQKVHESNVCAGHLDGTSSACSGDSGGPLVQRASDGSSVQIGIVSWGSIPCAGINKPAVFTKVSYFNDWIEESIHA</sequence>
<evidence type="ECO:0000256" key="2">
    <source>
        <dbReference type="ARBA" id="ARBA00022525"/>
    </source>
</evidence>
<dbReference type="AlphaFoldDB" id="A0A7J5LTA6"/>
<dbReference type="InterPro" id="IPR018114">
    <property type="entry name" value="TRYPSIN_HIS"/>
</dbReference>
<dbReference type="PRINTS" id="PR00722">
    <property type="entry name" value="CHYMOTRYPSIN"/>
</dbReference>
<keyword evidence="2" id="KW-0964">Secreted</keyword>
<dbReference type="GO" id="GO:0005576">
    <property type="term" value="C:extracellular region"/>
    <property type="evidence" value="ECO:0007669"/>
    <property type="project" value="UniProtKB-SubCell"/>
</dbReference>
<keyword evidence="4" id="KW-0378">Hydrolase</keyword>
<evidence type="ECO:0000259" key="5">
    <source>
        <dbReference type="PROSITE" id="PS50240"/>
    </source>
</evidence>
<dbReference type="InterPro" id="IPR001254">
    <property type="entry name" value="Trypsin_dom"/>
</dbReference>
<feature type="non-terminal residue" evidence="6">
    <location>
        <position position="1"/>
    </location>
</feature>
<dbReference type="CDD" id="cd00190">
    <property type="entry name" value="Tryp_SPc"/>
    <property type="match status" value="1"/>
</dbReference>
<dbReference type="PANTHER" id="PTHR24252:SF7">
    <property type="entry name" value="HYALIN"/>
    <property type="match status" value="1"/>
</dbReference>
<dbReference type="SUPFAM" id="SSF50494">
    <property type="entry name" value="Trypsin-like serine proteases"/>
    <property type="match status" value="1"/>
</dbReference>
<dbReference type="GO" id="GO:0006508">
    <property type="term" value="P:proteolysis"/>
    <property type="evidence" value="ECO:0007669"/>
    <property type="project" value="UniProtKB-KW"/>
</dbReference>
<name>A0A7J5LTA6_PHOVU</name>
<dbReference type="Proteomes" id="UP000462885">
    <property type="component" value="Unassembled WGS sequence"/>
</dbReference>
<dbReference type="EMBL" id="WCIF01000115">
    <property type="protein sequence ID" value="KAB5426621.1"/>
    <property type="molecule type" value="Genomic_DNA"/>
</dbReference>
<dbReference type="InterPro" id="IPR033116">
    <property type="entry name" value="TRYPSIN_SER"/>
</dbReference>
<feature type="domain" description="Peptidase S1" evidence="5">
    <location>
        <begin position="25"/>
        <end position="265"/>
    </location>
</feature>
<accession>A0A7J5LTA6</accession>
<dbReference type="SMART" id="SM00020">
    <property type="entry name" value="Tryp_SPc"/>
    <property type="match status" value="1"/>
</dbReference>
<dbReference type="Pfam" id="PF00089">
    <property type="entry name" value="Trypsin"/>
    <property type="match status" value="1"/>
</dbReference>
<dbReference type="PANTHER" id="PTHR24252">
    <property type="entry name" value="ACROSIN-RELATED"/>
    <property type="match status" value="1"/>
</dbReference>
<keyword evidence="4" id="KW-0720">Serine protease</keyword>
<evidence type="ECO:0000313" key="6">
    <source>
        <dbReference type="EMBL" id="KAB5426621.1"/>
    </source>
</evidence>
<dbReference type="RefSeq" id="WP_151851578.1">
    <property type="nucleotide sequence ID" value="NZ_WCIF01000115.1"/>
</dbReference>
<dbReference type="Gene3D" id="2.40.10.10">
    <property type="entry name" value="Trypsin-like serine proteases"/>
    <property type="match status" value="1"/>
</dbReference>
<keyword evidence="3" id="KW-1015">Disulfide bond</keyword>
<dbReference type="InterPro" id="IPR043504">
    <property type="entry name" value="Peptidase_S1_PA_chymotrypsin"/>
</dbReference>